<dbReference type="KEGG" id="mei:Msip34_0537"/>
<dbReference type="InterPro" id="IPR036278">
    <property type="entry name" value="Sialidase_sf"/>
</dbReference>
<dbReference type="Proteomes" id="UP000002743">
    <property type="component" value="Chromosome"/>
</dbReference>
<reference evidence="2 3" key="2">
    <citation type="journal article" date="2011" name="J. Bacteriol.">
        <title>Genomes of three methylotrophs from a single niche uncover genetic and metabolic divergence of Methylophilaceae.</title>
        <authorList>
            <person name="Lapidus A."/>
            <person name="Clum A."/>
            <person name="Labutti K."/>
            <person name="Kaluzhnaya M.G."/>
            <person name="Lim S."/>
            <person name="Beck D.A."/>
            <person name="Glavina Del Rio T."/>
            <person name="Nolan M."/>
            <person name="Mavromatis K."/>
            <person name="Huntemann M."/>
            <person name="Lucas S."/>
            <person name="Lidstrom M.E."/>
            <person name="Ivanova N."/>
            <person name="Chistoserdova L."/>
        </authorList>
    </citation>
    <scope>NUCLEOTIDE SEQUENCE [LARGE SCALE GENOMIC DNA]</scope>
    <source>
        <strain evidence="2 3">SIP3-4</strain>
    </source>
</reference>
<accession>C6X9G5</accession>
<gene>
    <name evidence="2" type="ordered locus">Msip34_0537</name>
</gene>
<dbReference type="HOGENOM" id="CLU_658671_0_0_4"/>
<keyword evidence="1" id="KW-0732">Signal</keyword>
<evidence type="ECO:0000313" key="2">
    <source>
        <dbReference type="EMBL" id="ACT49785.1"/>
    </source>
</evidence>
<dbReference type="CDD" id="cd15482">
    <property type="entry name" value="Sialidase_non-viral"/>
    <property type="match status" value="1"/>
</dbReference>
<proteinExistence type="predicted"/>
<sequence precursor="true">MRMLMVLPASCRAVVLFLLGLQALLAASLALAHEGHDHGAAAAPLAISLVFDAQGTLWRASVKDGHVLVDSSPDNGQHFDTPRVVNPDVQKIGVDGDAKPKLAIGSVGQLYVTWTQALQKPYTGYIWFARSVDGGKHFESPFIVHQDRAEITHRFDALAVTRVPGQAQDRLYVAWVDKRDLLAAQAAGQSYAGAAIYYAVSDDGGASFAAERKLADSSCECCRIALVTPDDGSGDAVALWRHVFEGGVRDHAIARFNTKPVAADALKRASFGNWQIDACPHHGPALAQGGDWGWHMAWFDGGTHNREKMPGLFYARMDGEAWVSSPAKRIGDGSKQAGHPALISRGDAVWLAWREMEADGSRLYLMRSQDGGRSWGQAEPMLSTAGSADYPMLLMRGTQVYLAWNTARDGLLLKSLETAP</sequence>
<dbReference type="EMBL" id="CP001674">
    <property type="protein sequence ID" value="ACT49785.1"/>
    <property type="molecule type" value="Genomic_DNA"/>
</dbReference>
<protein>
    <submittedName>
        <fullName evidence="2">Putative signal peptide protein</fullName>
    </submittedName>
</protein>
<name>C6X9G5_METGS</name>
<organism evidence="2 3">
    <name type="scientific">Methylovorus glucosotrophus (strain SIP3-4)</name>
    <dbReference type="NCBI Taxonomy" id="582744"/>
    <lineage>
        <taxon>Bacteria</taxon>
        <taxon>Pseudomonadati</taxon>
        <taxon>Pseudomonadota</taxon>
        <taxon>Betaproteobacteria</taxon>
        <taxon>Nitrosomonadales</taxon>
        <taxon>Methylophilaceae</taxon>
        <taxon>Methylovorus</taxon>
    </lineage>
</organism>
<dbReference type="AlphaFoldDB" id="C6X9G5"/>
<feature type="chain" id="PRO_5002970886" evidence="1">
    <location>
        <begin position="33"/>
        <end position="420"/>
    </location>
</feature>
<dbReference type="OrthoDB" id="9764969at2"/>
<dbReference type="RefSeq" id="WP_015829427.1">
    <property type="nucleotide sequence ID" value="NC_012969.1"/>
</dbReference>
<reference evidence="3" key="1">
    <citation type="submission" date="2009-07" db="EMBL/GenBank/DDBJ databases">
        <title>Complete sequence of chromosome of Methylovorus sp. SIP3-4.</title>
        <authorList>
            <person name="Lucas S."/>
            <person name="Copeland A."/>
            <person name="Lapidus A."/>
            <person name="Glavina del Rio T."/>
            <person name="Tice H."/>
            <person name="Bruce D."/>
            <person name="Goodwin L."/>
            <person name="Pitluck S."/>
            <person name="Clum A."/>
            <person name="Larimer F."/>
            <person name="Land M."/>
            <person name="Hauser L."/>
            <person name="Kyrpides N."/>
            <person name="Mikhailova N."/>
            <person name="Kayluzhnaya M."/>
            <person name="Chistoserdova L."/>
        </authorList>
    </citation>
    <scope>NUCLEOTIDE SEQUENCE [LARGE SCALE GENOMIC DNA]</scope>
    <source>
        <strain evidence="3">SIP3-4</strain>
    </source>
</reference>
<feature type="signal peptide" evidence="1">
    <location>
        <begin position="1"/>
        <end position="32"/>
    </location>
</feature>
<dbReference type="STRING" id="582744.Msip34_0537"/>
<keyword evidence="3" id="KW-1185">Reference proteome</keyword>
<dbReference type="eggNOG" id="COG4409">
    <property type="taxonomic scope" value="Bacteria"/>
</dbReference>
<evidence type="ECO:0000256" key="1">
    <source>
        <dbReference type="SAM" id="SignalP"/>
    </source>
</evidence>
<dbReference type="SUPFAM" id="SSF50939">
    <property type="entry name" value="Sialidases"/>
    <property type="match status" value="2"/>
</dbReference>
<dbReference type="Gene3D" id="2.120.10.10">
    <property type="match status" value="2"/>
</dbReference>
<evidence type="ECO:0000313" key="3">
    <source>
        <dbReference type="Proteomes" id="UP000002743"/>
    </source>
</evidence>